<dbReference type="GO" id="GO:0090307">
    <property type="term" value="P:mitotic spindle assembly"/>
    <property type="evidence" value="ECO:0007669"/>
    <property type="project" value="TreeGrafter"/>
</dbReference>
<dbReference type="GO" id="GO:0005880">
    <property type="term" value="C:nuclear microtubule"/>
    <property type="evidence" value="ECO:0007669"/>
    <property type="project" value="TreeGrafter"/>
</dbReference>
<keyword evidence="3" id="KW-0963">Cytoplasm</keyword>
<protein>
    <recommendedName>
        <fullName evidence="7">TPX2 C-terminal domain-containing protein</fullName>
    </recommendedName>
</protein>
<dbReference type="AlphaFoldDB" id="A0A7J7NDS3"/>
<feature type="compositionally biased region" description="Low complexity" evidence="6">
    <location>
        <begin position="263"/>
        <end position="278"/>
    </location>
</feature>
<dbReference type="PANTHER" id="PTHR14326:SF58">
    <property type="entry name" value="TPX2 (TARGETING PROTEIN FOR XKLP2) PROTEIN FAMILY"/>
    <property type="match status" value="1"/>
</dbReference>
<dbReference type="InterPro" id="IPR027329">
    <property type="entry name" value="TPX2_C"/>
</dbReference>
<name>A0A7J7NDS3_9MAGN</name>
<accession>A0A7J7NDS3</accession>
<evidence type="ECO:0000256" key="5">
    <source>
        <dbReference type="ARBA" id="ARBA00023212"/>
    </source>
</evidence>
<evidence type="ECO:0000256" key="3">
    <source>
        <dbReference type="ARBA" id="ARBA00022490"/>
    </source>
</evidence>
<dbReference type="GO" id="GO:0030295">
    <property type="term" value="F:protein kinase activator activity"/>
    <property type="evidence" value="ECO:0007669"/>
    <property type="project" value="TreeGrafter"/>
</dbReference>
<gene>
    <name evidence="8" type="ORF">GIB67_000744</name>
</gene>
<dbReference type="GO" id="GO:0005819">
    <property type="term" value="C:spindle"/>
    <property type="evidence" value="ECO:0007669"/>
    <property type="project" value="InterPro"/>
</dbReference>
<evidence type="ECO:0000256" key="6">
    <source>
        <dbReference type="SAM" id="MobiDB-lite"/>
    </source>
</evidence>
<feature type="compositionally biased region" description="Basic residues" evidence="6">
    <location>
        <begin position="64"/>
        <end position="82"/>
    </location>
</feature>
<feature type="region of interest" description="Disordered" evidence="6">
    <location>
        <begin position="1"/>
        <end position="102"/>
    </location>
</feature>
<comment type="subcellular location">
    <subcellularLocation>
        <location evidence="1">Cytoplasm</location>
        <location evidence="1">Cytoskeleton</location>
    </subcellularLocation>
</comment>
<keyword evidence="9" id="KW-1185">Reference proteome</keyword>
<dbReference type="Proteomes" id="UP000541444">
    <property type="component" value="Unassembled WGS sequence"/>
</dbReference>
<dbReference type="EMBL" id="JACGCM010000859">
    <property type="protein sequence ID" value="KAF6165160.1"/>
    <property type="molecule type" value="Genomic_DNA"/>
</dbReference>
<feature type="compositionally biased region" description="Basic residues" evidence="6">
    <location>
        <begin position="299"/>
        <end position="308"/>
    </location>
</feature>
<evidence type="ECO:0000259" key="7">
    <source>
        <dbReference type="Pfam" id="PF06886"/>
    </source>
</evidence>
<keyword evidence="5" id="KW-0206">Cytoskeleton</keyword>
<feature type="compositionally biased region" description="Polar residues" evidence="6">
    <location>
        <begin position="12"/>
        <end position="33"/>
    </location>
</feature>
<organism evidence="8 9">
    <name type="scientific">Kingdonia uniflora</name>
    <dbReference type="NCBI Taxonomy" id="39325"/>
    <lineage>
        <taxon>Eukaryota</taxon>
        <taxon>Viridiplantae</taxon>
        <taxon>Streptophyta</taxon>
        <taxon>Embryophyta</taxon>
        <taxon>Tracheophyta</taxon>
        <taxon>Spermatophyta</taxon>
        <taxon>Magnoliopsida</taxon>
        <taxon>Ranunculales</taxon>
        <taxon>Circaeasteraceae</taxon>
        <taxon>Kingdonia</taxon>
    </lineage>
</organism>
<feature type="compositionally biased region" description="Basic and acidic residues" evidence="6">
    <location>
        <begin position="92"/>
        <end position="102"/>
    </location>
</feature>
<evidence type="ECO:0000313" key="9">
    <source>
        <dbReference type="Proteomes" id="UP000541444"/>
    </source>
</evidence>
<proteinExistence type="inferred from homology"/>
<dbReference type="PANTHER" id="PTHR14326">
    <property type="entry name" value="TARGETING PROTEIN FOR XKLP2"/>
    <property type="match status" value="1"/>
</dbReference>
<evidence type="ECO:0000256" key="4">
    <source>
        <dbReference type="ARBA" id="ARBA00022701"/>
    </source>
</evidence>
<keyword evidence="4" id="KW-0493">Microtubule</keyword>
<evidence type="ECO:0000313" key="8">
    <source>
        <dbReference type="EMBL" id="KAF6165160.1"/>
    </source>
</evidence>
<feature type="compositionally biased region" description="Basic and acidic residues" evidence="6">
    <location>
        <begin position="316"/>
        <end position="327"/>
    </location>
</feature>
<dbReference type="GO" id="GO:0008017">
    <property type="term" value="F:microtubule binding"/>
    <property type="evidence" value="ECO:0007669"/>
    <property type="project" value="TreeGrafter"/>
</dbReference>
<evidence type="ECO:0000256" key="2">
    <source>
        <dbReference type="ARBA" id="ARBA00005885"/>
    </source>
</evidence>
<comment type="caution">
    <text evidence="8">The sequence shown here is derived from an EMBL/GenBank/DDBJ whole genome shotgun (WGS) entry which is preliminary data.</text>
</comment>
<dbReference type="Pfam" id="PF06886">
    <property type="entry name" value="TPX2"/>
    <property type="match status" value="1"/>
</dbReference>
<feature type="domain" description="TPX2 C-terminal" evidence="7">
    <location>
        <begin position="376"/>
        <end position="450"/>
    </location>
</feature>
<feature type="region of interest" description="Disordered" evidence="6">
    <location>
        <begin position="437"/>
        <end position="458"/>
    </location>
</feature>
<dbReference type="OrthoDB" id="7677582at2759"/>
<evidence type="ECO:0000256" key="1">
    <source>
        <dbReference type="ARBA" id="ARBA00004245"/>
    </source>
</evidence>
<reference evidence="8 9" key="1">
    <citation type="journal article" date="2020" name="IScience">
        <title>Genome Sequencing of the Endangered Kingdonia uniflora (Circaeasteraceae, Ranunculales) Reveals Potential Mechanisms of Evolutionary Specialization.</title>
        <authorList>
            <person name="Sun Y."/>
            <person name="Deng T."/>
            <person name="Zhang A."/>
            <person name="Moore M.J."/>
            <person name="Landis J.B."/>
            <person name="Lin N."/>
            <person name="Zhang H."/>
            <person name="Zhang X."/>
            <person name="Huang J."/>
            <person name="Zhang X."/>
            <person name="Sun H."/>
            <person name="Wang H."/>
        </authorList>
    </citation>
    <scope>NUCLEOTIDE SEQUENCE [LARGE SCALE GENOMIC DNA]</scope>
    <source>
        <strain evidence="8">TB1705</strain>
        <tissue evidence="8">Leaf</tissue>
    </source>
</reference>
<feature type="region of interest" description="Disordered" evidence="6">
    <location>
        <begin position="206"/>
        <end position="327"/>
    </location>
</feature>
<comment type="similarity">
    <text evidence="2">Belongs to the TPX2 family.</text>
</comment>
<feature type="region of interest" description="Disordered" evidence="6">
    <location>
        <begin position="124"/>
        <end position="162"/>
    </location>
</feature>
<sequence>MKIKAITPVKEPQSSRLSVTENTNPNDLSTSTPAKKPVKETSPSIKSAKSKNSAIKNTNQIATPRRKMQDRKFLVAKKKPKPKSVSTSVTCKCEDKGEEGKPQKCPCIAYQTLRASQEEFFKKRGDGEKDLGSDCSNKYQGEVEDGNGDKGSEGESDVFEFTSKEGISTIKRRDKLLEEVRTSVPDPGSGRVLHLIQAFEKLLSVPKSTDSEEEEVKEEVKKGELTLPGFQRPKVPETEGSLSFSPSEVILTPDSFGMHPRVSSSSDSNRTSLTSRTTSGGGRRSRRNSLESSVTFGGRKSKKKHHRVTNQQPFHLRTEQRGKSKEEEFVKKVQEKFIEEEKLRIPVAQGLPWTTDEPECLIKPPVKEITRPIDLKLHSDVRAEERAEFDQYVSEKLGLFEQYRLEKDRQQKLAEEEEIQRLRRELVPKAQPMPYFDRPFIPQRSMRNPTIPKQPKFHIPQHKKIKCMPWNDVSVYTQQNPVREDK</sequence>
<feature type="compositionally biased region" description="Low complexity" evidence="6">
    <location>
        <begin position="44"/>
        <end position="57"/>
    </location>
</feature>
<dbReference type="InterPro" id="IPR009675">
    <property type="entry name" value="TPX2_fam"/>
</dbReference>
<dbReference type="GO" id="GO:0060236">
    <property type="term" value="P:regulation of mitotic spindle organization"/>
    <property type="evidence" value="ECO:0007669"/>
    <property type="project" value="InterPro"/>
</dbReference>